<dbReference type="RefSeq" id="WP_262683154.1">
    <property type="nucleotide sequence ID" value="NZ_JAOQIO010000011.1"/>
</dbReference>
<reference evidence="5 6" key="1">
    <citation type="submission" date="2022-09" db="EMBL/GenBank/DDBJ databases">
        <authorList>
            <person name="Han X.L."/>
            <person name="Wang Q."/>
            <person name="Lu T."/>
        </authorList>
    </citation>
    <scope>NUCLEOTIDE SEQUENCE [LARGE SCALE GENOMIC DNA]</scope>
    <source>
        <strain evidence="5 6">WQ 127069</strain>
    </source>
</reference>
<dbReference type="SUPFAM" id="SSF51215">
    <property type="entry name" value="Regulatory protein AraC"/>
    <property type="match status" value="1"/>
</dbReference>
<dbReference type="Pfam" id="PF02311">
    <property type="entry name" value="AraC_binding"/>
    <property type="match status" value="1"/>
</dbReference>
<evidence type="ECO:0000313" key="5">
    <source>
        <dbReference type="EMBL" id="MCU6791628.1"/>
    </source>
</evidence>
<keyword evidence="1" id="KW-0805">Transcription regulation</keyword>
<name>A0ABT2UAF4_9BACL</name>
<dbReference type="EMBL" id="JAOQIO010000011">
    <property type="protein sequence ID" value="MCU6791628.1"/>
    <property type="molecule type" value="Genomic_DNA"/>
</dbReference>
<protein>
    <submittedName>
        <fullName evidence="5">AraC family transcriptional regulator</fullName>
    </submittedName>
</protein>
<evidence type="ECO:0000313" key="6">
    <source>
        <dbReference type="Proteomes" id="UP001652445"/>
    </source>
</evidence>
<proteinExistence type="predicted"/>
<dbReference type="InterPro" id="IPR020449">
    <property type="entry name" value="Tscrpt_reg_AraC-type_HTH"/>
</dbReference>
<dbReference type="PANTHER" id="PTHR43280">
    <property type="entry name" value="ARAC-FAMILY TRANSCRIPTIONAL REGULATOR"/>
    <property type="match status" value="1"/>
</dbReference>
<evidence type="ECO:0000256" key="2">
    <source>
        <dbReference type="ARBA" id="ARBA00023125"/>
    </source>
</evidence>
<dbReference type="InterPro" id="IPR009057">
    <property type="entry name" value="Homeodomain-like_sf"/>
</dbReference>
<dbReference type="Proteomes" id="UP001652445">
    <property type="component" value="Unassembled WGS sequence"/>
</dbReference>
<dbReference type="PROSITE" id="PS01124">
    <property type="entry name" value="HTH_ARAC_FAMILY_2"/>
    <property type="match status" value="1"/>
</dbReference>
<dbReference type="PANTHER" id="PTHR43280:SF34">
    <property type="entry name" value="ARAC-FAMILY TRANSCRIPTIONAL REGULATOR"/>
    <property type="match status" value="1"/>
</dbReference>
<dbReference type="PRINTS" id="PR00032">
    <property type="entry name" value="HTHARAC"/>
</dbReference>
<dbReference type="InterPro" id="IPR037923">
    <property type="entry name" value="HTH-like"/>
</dbReference>
<feature type="domain" description="HTH araC/xylS-type" evidence="4">
    <location>
        <begin position="187"/>
        <end position="285"/>
    </location>
</feature>
<dbReference type="Gene3D" id="1.10.10.60">
    <property type="entry name" value="Homeodomain-like"/>
    <property type="match status" value="2"/>
</dbReference>
<accession>A0ABT2UAF4</accession>
<dbReference type="Gene3D" id="2.60.120.10">
    <property type="entry name" value="Jelly Rolls"/>
    <property type="match status" value="1"/>
</dbReference>
<dbReference type="PROSITE" id="PS00041">
    <property type="entry name" value="HTH_ARAC_FAMILY_1"/>
    <property type="match status" value="1"/>
</dbReference>
<keyword evidence="6" id="KW-1185">Reference proteome</keyword>
<sequence length="297" mass="34317">MYPQYLIEYPNMNTSFPFYIKRKKHTLVPPHRHDFIELTLIMDGKGKELINGLTHSMTPGTMVLLLPYQIHQIEADPLSPLDMYICNFDMKLLTEGSEPEQVLWDLIYGGDSQQSSFVQFDSSILGDIQSIFAKMLQEYQGDEYGKHMIIKAKLLEALTYYARSMRSHTHKSAQLVGSAPVRTKPIWQMIRYLHEHYLESVTLSVLADAFHLHPTYISELFSEYYGIRFLEFLQELRIRHACSLLLSSDMPLSEVAMESGFDAYSTFNRTFRKLKGCSPRAYRSKQAGHSLCHSQIP</sequence>
<evidence type="ECO:0000259" key="4">
    <source>
        <dbReference type="PROSITE" id="PS01124"/>
    </source>
</evidence>
<dbReference type="SMART" id="SM00342">
    <property type="entry name" value="HTH_ARAC"/>
    <property type="match status" value="1"/>
</dbReference>
<keyword evidence="2" id="KW-0238">DNA-binding</keyword>
<evidence type="ECO:0000256" key="3">
    <source>
        <dbReference type="ARBA" id="ARBA00023163"/>
    </source>
</evidence>
<comment type="caution">
    <text evidence="5">The sequence shown here is derived from an EMBL/GenBank/DDBJ whole genome shotgun (WGS) entry which is preliminary data.</text>
</comment>
<dbReference type="InterPro" id="IPR003313">
    <property type="entry name" value="AraC-bd"/>
</dbReference>
<evidence type="ECO:0000256" key="1">
    <source>
        <dbReference type="ARBA" id="ARBA00023015"/>
    </source>
</evidence>
<dbReference type="InterPro" id="IPR018062">
    <property type="entry name" value="HTH_AraC-typ_CS"/>
</dbReference>
<dbReference type="InterPro" id="IPR014710">
    <property type="entry name" value="RmlC-like_jellyroll"/>
</dbReference>
<organism evidence="5 6">
    <name type="scientific">Paenibacillus baimaensis</name>
    <dbReference type="NCBI Taxonomy" id="2982185"/>
    <lineage>
        <taxon>Bacteria</taxon>
        <taxon>Bacillati</taxon>
        <taxon>Bacillota</taxon>
        <taxon>Bacilli</taxon>
        <taxon>Bacillales</taxon>
        <taxon>Paenibacillaceae</taxon>
        <taxon>Paenibacillus</taxon>
    </lineage>
</organism>
<dbReference type="InterPro" id="IPR018060">
    <property type="entry name" value="HTH_AraC"/>
</dbReference>
<keyword evidence="3" id="KW-0804">Transcription</keyword>
<dbReference type="SUPFAM" id="SSF46689">
    <property type="entry name" value="Homeodomain-like"/>
    <property type="match status" value="2"/>
</dbReference>
<dbReference type="Pfam" id="PF12833">
    <property type="entry name" value="HTH_18"/>
    <property type="match status" value="1"/>
</dbReference>
<gene>
    <name evidence="5" type="ORF">OB236_05740</name>
</gene>